<feature type="region of interest" description="Disordered" evidence="4">
    <location>
        <begin position="733"/>
        <end position="764"/>
    </location>
</feature>
<dbReference type="EMBL" id="JBBNAF010000013">
    <property type="protein sequence ID" value="KAK9086587.1"/>
    <property type="molecule type" value="Genomic_DNA"/>
</dbReference>
<feature type="region of interest" description="Disordered" evidence="4">
    <location>
        <begin position="813"/>
        <end position="843"/>
    </location>
</feature>
<accession>A0AAP0E836</accession>
<protein>
    <recommendedName>
        <fullName evidence="5">BRCT domain-containing protein</fullName>
    </recommendedName>
</protein>
<keyword evidence="7" id="KW-1185">Reference proteome</keyword>
<keyword evidence="3" id="KW-0539">Nucleus</keyword>
<dbReference type="GO" id="GO:0005634">
    <property type="term" value="C:nucleus"/>
    <property type="evidence" value="ECO:0007669"/>
    <property type="project" value="UniProtKB-SubCell"/>
</dbReference>
<gene>
    <name evidence="6" type="ORF">Syun_028981</name>
</gene>
<dbReference type="InterPro" id="IPR001357">
    <property type="entry name" value="BRCT_dom"/>
</dbReference>
<feature type="domain" description="BRCT" evidence="5">
    <location>
        <begin position="913"/>
        <end position="1002"/>
    </location>
</feature>
<organism evidence="6 7">
    <name type="scientific">Stephania yunnanensis</name>
    <dbReference type="NCBI Taxonomy" id="152371"/>
    <lineage>
        <taxon>Eukaryota</taxon>
        <taxon>Viridiplantae</taxon>
        <taxon>Streptophyta</taxon>
        <taxon>Embryophyta</taxon>
        <taxon>Tracheophyta</taxon>
        <taxon>Spermatophyta</taxon>
        <taxon>Magnoliopsida</taxon>
        <taxon>Ranunculales</taxon>
        <taxon>Menispermaceae</taxon>
        <taxon>Menispermoideae</taxon>
        <taxon>Cissampelideae</taxon>
        <taxon>Stephania</taxon>
    </lineage>
</organism>
<feature type="compositionally biased region" description="Polar residues" evidence="4">
    <location>
        <begin position="140"/>
        <end position="158"/>
    </location>
</feature>
<dbReference type="SUPFAM" id="SSF52113">
    <property type="entry name" value="BRCT domain"/>
    <property type="match status" value="1"/>
</dbReference>
<dbReference type="GO" id="GO:0006974">
    <property type="term" value="P:DNA damage response"/>
    <property type="evidence" value="ECO:0007669"/>
    <property type="project" value="UniProtKB-KW"/>
</dbReference>
<dbReference type="PANTHER" id="PTHR23196">
    <property type="entry name" value="PAX TRANSCRIPTION ACTIVATION DOMAIN INTERACTING PROTEIN"/>
    <property type="match status" value="1"/>
</dbReference>
<dbReference type="PANTHER" id="PTHR23196:SF1">
    <property type="entry name" value="PAX-INTERACTING PROTEIN 1"/>
    <property type="match status" value="1"/>
</dbReference>
<dbReference type="Pfam" id="PF16770">
    <property type="entry name" value="RTT107_BRCT_5"/>
    <property type="match status" value="1"/>
</dbReference>
<evidence type="ECO:0000313" key="6">
    <source>
        <dbReference type="EMBL" id="KAK9086587.1"/>
    </source>
</evidence>
<name>A0AAP0E836_9MAGN</name>
<feature type="compositionally biased region" description="Basic and acidic residues" evidence="4">
    <location>
        <begin position="833"/>
        <end position="843"/>
    </location>
</feature>
<feature type="compositionally biased region" description="Basic and acidic residues" evidence="4">
    <location>
        <begin position="688"/>
        <end position="701"/>
    </location>
</feature>
<dbReference type="SMART" id="SM00292">
    <property type="entry name" value="BRCT"/>
    <property type="match status" value="1"/>
</dbReference>
<feature type="compositionally biased region" description="Basic and acidic residues" evidence="4">
    <location>
        <begin position="123"/>
        <end position="136"/>
    </location>
</feature>
<evidence type="ECO:0000259" key="5">
    <source>
        <dbReference type="PROSITE" id="PS50172"/>
    </source>
</evidence>
<evidence type="ECO:0000256" key="2">
    <source>
        <dbReference type="ARBA" id="ARBA00022763"/>
    </source>
</evidence>
<feature type="compositionally biased region" description="Polar residues" evidence="4">
    <location>
        <begin position="638"/>
        <end position="647"/>
    </location>
</feature>
<feature type="compositionally biased region" description="Acidic residues" evidence="4">
    <location>
        <begin position="23"/>
        <end position="37"/>
    </location>
</feature>
<evidence type="ECO:0000256" key="4">
    <source>
        <dbReference type="SAM" id="MobiDB-lite"/>
    </source>
</evidence>
<evidence type="ECO:0000256" key="1">
    <source>
        <dbReference type="ARBA" id="ARBA00004123"/>
    </source>
</evidence>
<dbReference type="Gene3D" id="3.40.50.10190">
    <property type="entry name" value="BRCT domain"/>
    <property type="match status" value="2"/>
</dbReference>
<keyword evidence="2" id="KW-0227">DNA damage</keyword>
<dbReference type="InterPro" id="IPR051579">
    <property type="entry name" value="DDR_Transcriptional_Reg"/>
</dbReference>
<feature type="region of interest" description="Disordered" evidence="4">
    <location>
        <begin position="638"/>
        <end position="660"/>
    </location>
</feature>
<dbReference type="CDD" id="cd17744">
    <property type="entry name" value="BRCT_MDC1_rpt1"/>
    <property type="match status" value="1"/>
</dbReference>
<sequence>MGFSEEDEDGSDSTMDMSPDGGGVEEIDVTDDEEDEETQRIPNSPDVRSHEFELTVPLYDTAPIEEETQKVEDSDWEEETRTQLVLDESDGEATDGTEVLSDNEVGFEDETCRIVGDDDSVSLEDKKDSNGVDGKAENGVSVTDSGASNGQCPSSGSARRSFMSIRAASLRASGHAAAKKMTASGTLNGHDSISHKSYSGNAMDEIISTAVIDTQRTEVVESDDNSNENRIVNQFGGKSHGIGGRATARKLFTEDTSAGSVSLYKNENSCGGVGEAEFRVCDPNLAGLSYLDSQEPGLLSQENAINVVEKFLSNNDVELSHELNPKKTTKEKLPPISSVKGLKTVAQQANCRSPVNGVGMFDWNDAREDEGGGEFFSKNKEALFGSNYRSKRYFSQPQKSRQLKFKNDADTPEKPKRKKAGQNLRQKMSRLTRSDSRTALNNSKTDKKIADIFETKSTNNLFDKLDEKLNPESSEHLLRENGVSNIEADICDIGIGTQMAAEAMEALACGNAMKDAGSKDDLAQKRTSNTKGTLCLSKRRKRVHDDREGVLAPSTSRKVLRSQTKDLHPNSTVVTTKKNAKAKVEENLNAVYGEVKSGRRSSKRIEGNISVDVGNKPSTMGIDGAQASKDCKLFTPIASRTRNSSSRKPSKRILSVFDDSGDKTNEQAEVDMLVGRSSGSKELAAESSGRKSSETYDGHAKKGKTICEKTDLLNHCKGRRTRRKFSGHLESAANLDRPSTLAEGERVNEQPVRRKKRSKLVAKSTSSCLDMKREKLLTNKSSIKQDMVETGLADATVDCSLAVVNSKLVPKYRVKNSTPDGKKRNAQSVSYTEGREESVRSESRRERIQLSGSACVTPVNCASRGNPVSPVCIGDDNQIQSCKKSLSKSSLLRELVNLDTHETIRTPTLKEFRKRKDMASTRVLLSNHLDEDIIKQQKKILGRLGASVASSASEATHFVADKFVRTRNMLEAISHGKPVVTHLWLESCGQASCFIDEKSYILRDVKKEKEMGFSMPVSLAKACRSSLLQGKRVVVTPNVKPSKDVVVSLVRAVQGQAVERIGRSVMKDEEVPDDLLVLSCEEDYGVCVPFLEKGAMVYSSELLLNGIVIQKLEYARHRLFTNHVKRTRSTIWLKKDENFFPVTKRRSLKTLSSSGEYA</sequence>
<feature type="region of interest" description="Disordered" evidence="4">
    <location>
        <begin position="1"/>
        <end position="158"/>
    </location>
</feature>
<feature type="compositionally biased region" description="Polar residues" evidence="4">
    <location>
        <begin position="423"/>
        <end position="443"/>
    </location>
</feature>
<dbReference type="InterPro" id="IPR036420">
    <property type="entry name" value="BRCT_dom_sf"/>
</dbReference>
<comment type="subcellular location">
    <subcellularLocation>
        <location evidence="1">Nucleus</location>
    </subcellularLocation>
</comment>
<feature type="compositionally biased region" description="Basic and acidic residues" evidence="4">
    <location>
        <begin position="743"/>
        <end position="752"/>
    </location>
</feature>
<evidence type="ECO:0000313" key="7">
    <source>
        <dbReference type="Proteomes" id="UP001420932"/>
    </source>
</evidence>
<dbReference type="Proteomes" id="UP001420932">
    <property type="component" value="Unassembled WGS sequence"/>
</dbReference>
<dbReference type="PROSITE" id="PS50172">
    <property type="entry name" value="BRCT"/>
    <property type="match status" value="1"/>
</dbReference>
<evidence type="ECO:0000256" key="3">
    <source>
        <dbReference type="ARBA" id="ARBA00023242"/>
    </source>
</evidence>
<reference evidence="6 7" key="1">
    <citation type="submission" date="2024-01" db="EMBL/GenBank/DDBJ databases">
        <title>Genome assemblies of Stephania.</title>
        <authorList>
            <person name="Yang L."/>
        </authorList>
    </citation>
    <scope>NUCLEOTIDE SEQUENCE [LARGE SCALE GENOMIC DNA]</scope>
    <source>
        <strain evidence="6">YNDBR</strain>
        <tissue evidence="6">Leaf</tissue>
    </source>
</reference>
<proteinExistence type="predicted"/>
<feature type="compositionally biased region" description="Basic and acidic residues" evidence="4">
    <location>
        <begin position="405"/>
        <end position="414"/>
    </location>
</feature>
<dbReference type="CDD" id="cd18432">
    <property type="entry name" value="BRCT_PAXIP1_rpt6_like"/>
    <property type="match status" value="1"/>
</dbReference>
<feature type="region of interest" description="Disordered" evidence="4">
    <location>
        <begin position="674"/>
        <end position="701"/>
    </location>
</feature>
<comment type="caution">
    <text evidence="6">The sequence shown here is derived from an EMBL/GenBank/DDBJ whole genome shotgun (WGS) entry which is preliminary data.</text>
</comment>
<dbReference type="Pfam" id="PF16589">
    <property type="entry name" value="BRCT_2"/>
    <property type="match status" value="1"/>
</dbReference>
<feature type="region of interest" description="Disordered" evidence="4">
    <location>
        <begin position="394"/>
        <end position="443"/>
    </location>
</feature>
<feature type="compositionally biased region" description="Acidic residues" evidence="4">
    <location>
        <begin position="1"/>
        <end position="11"/>
    </location>
</feature>
<dbReference type="AlphaFoldDB" id="A0AAP0E836"/>